<dbReference type="GeneID" id="115823040"/>
<feature type="compositionally biased region" description="Basic and acidic residues" evidence="1">
    <location>
        <begin position="24"/>
        <end position="33"/>
    </location>
</feature>
<keyword evidence="2" id="KW-1185">Reference proteome</keyword>
<dbReference type="GO" id="GO:0045892">
    <property type="term" value="P:negative regulation of DNA-templated transcription"/>
    <property type="evidence" value="ECO:0007669"/>
    <property type="project" value="InterPro"/>
</dbReference>
<dbReference type="Proteomes" id="UP000504632">
    <property type="component" value="Chromosome 10"/>
</dbReference>
<feature type="compositionally biased region" description="Low complexity" evidence="1">
    <location>
        <begin position="202"/>
        <end position="213"/>
    </location>
</feature>
<dbReference type="AlphaFoldDB" id="A0A6J2WF67"/>
<dbReference type="InParanoid" id="A0A6J2WF67"/>
<dbReference type="PANTHER" id="PTHR34648">
    <property type="entry name" value="CLOCK-INTERACTING PACEMAKER"/>
    <property type="match status" value="1"/>
</dbReference>
<evidence type="ECO:0000313" key="3">
    <source>
        <dbReference type="RefSeq" id="XP_030642899.1"/>
    </source>
</evidence>
<reference evidence="3" key="1">
    <citation type="submission" date="2025-08" db="UniProtKB">
        <authorList>
            <consortium name="RefSeq"/>
        </authorList>
    </citation>
    <scope>IDENTIFICATION</scope>
</reference>
<feature type="region of interest" description="Disordered" evidence="1">
    <location>
        <begin position="252"/>
        <end position="286"/>
    </location>
</feature>
<dbReference type="FunCoup" id="A0A6J2WF67">
    <property type="interactions" value="473"/>
</dbReference>
<dbReference type="OrthoDB" id="6374619at2759"/>
<dbReference type="PANTHER" id="PTHR34648:SF6">
    <property type="entry name" value="CLOCK-INTERACTING PACEMAKER-RELATED"/>
    <property type="match status" value="1"/>
</dbReference>
<dbReference type="GO" id="GO:0042754">
    <property type="term" value="P:negative regulation of circadian rhythm"/>
    <property type="evidence" value="ECO:0007669"/>
    <property type="project" value="InterPro"/>
</dbReference>
<name>A0A6J2WF67_CHACN</name>
<proteinExistence type="predicted"/>
<dbReference type="CTD" id="100535864"/>
<feature type="compositionally biased region" description="Basic and acidic residues" evidence="1">
    <location>
        <begin position="265"/>
        <end position="275"/>
    </location>
</feature>
<dbReference type="RefSeq" id="XP_030642899.1">
    <property type="nucleotide sequence ID" value="XM_030787039.1"/>
</dbReference>
<evidence type="ECO:0000313" key="2">
    <source>
        <dbReference type="Proteomes" id="UP000504632"/>
    </source>
</evidence>
<feature type="region of interest" description="Disordered" evidence="1">
    <location>
        <begin position="173"/>
        <end position="213"/>
    </location>
</feature>
<accession>A0A6J2WF67</accession>
<feature type="compositionally biased region" description="Basic and acidic residues" evidence="1">
    <location>
        <begin position="1"/>
        <end position="11"/>
    </location>
</feature>
<gene>
    <name evidence="3" type="primary">cipca</name>
</gene>
<feature type="compositionally biased region" description="Polar residues" evidence="1">
    <location>
        <begin position="252"/>
        <end position="264"/>
    </location>
</feature>
<organism evidence="2 3">
    <name type="scientific">Chanos chanos</name>
    <name type="common">Milkfish</name>
    <name type="synonym">Mugil chanos</name>
    <dbReference type="NCBI Taxonomy" id="29144"/>
    <lineage>
        <taxon>Eukaryota</taxon>
        <taxon>Metazoa</taxon>
        <taxon>Chordata</taxon>
        <taxon>Craniata</taxon>
        <taxon>Vertebrata</taxon>
        <taxon>Euteleostomi</taxon>
        <taxon>Actinopterygii</taxon>
        <taxon>Neopterygii</taxon>
        <taxon>Teleostei</taxon>
        <taxon>Ostariophysi</taxon>
        <taxon>Gonorynchiformes</taxon>
        <taxon>Chanidae</taxon>
        <taxon>Chanos</taxon>
    </lineage>
</organism>
<sequence length="383" mass="41920">MKRTGKMEGQRRAFSSTASNQKASKTESERDSGFSDASSGYFSAVEQTESVDVGGVKSAIQDPQTCSQVAVMSGSYPGLSPMIIMNNIVVKQPSALAPALKPWGFTSSLEMVPQSPLVLFQPVVSSGKCTSKSASGKHQRSKRYSPILKSFPKIAPYPNQECGDLGLNAKEKNSSYASHKGRHQRCYHEDKPSDYQSVSQGLTETTSSDLSTDPQIAAWENLYDSISDIESENSQTKPADVLELSAPRSTSITLPLDSHSSSSLRPEDSPEKKDDKDDDVENCPEALSPSCSKRKRFCNTYNILNRSGLLGITLRTKELIRQNKRSQAQIQELQAQTELFLEAMNSGDPQIWARLQLTLQTPTSKEAEGHTRENSATGVDKLV</sequence>
<feature type="region of interest" description="Disordered" evidence="1">
    <location>
        <begin position="362"/>
        <end position="383"/>
    </location>
</feature>
<dbReference type="Pfam" id="PF15800">
    <property type="entry name" value="CiPC"/>
    <property type="match status" value="1"/>
</dbReference>
<dbReference type="InterPro" id="IPR031602">
    <property type="entry name" value="CIPC"/>
</dbReference>
<feature type="compositionally biased region" description="Polar residues" evidence="1">
    <location>
        <begin position="13"/>
        <end position="23"/>
    </location>
</feature>
<evidence type="ECO:0000256" key="1">
    <source>
        <dbReference type="SAM" id="MobiDB-lite"/>
    </source>
</evidence>
<protein>
    <submittedName>
        <fullName evidence="3">CLOCK-interacting pacemaker a</fullName>
    </submittedName>
</protein>
<feature type="region of interest" description="Disordered" evidence="1">
    <location>
        <begin position="1"/>
        <end position="38"/>
    </location>
</feature>
<dbReference type="GO" id="GO:0005634">
    <property type="term" value="C:nucleus"/>
    <property type="evidence" value="ECO:0007669"/>
    <property type="project" value="TreeGrafter"/>
</dbReference>